<comment type="caution">
    <text evidence="1">The sequence shown here is derived from an EMBL/GenBank/DDBJ whole genome shotgun (WGS) entry which is preliminary data.</text>
</comment>
<name>A0A2S9VAJ9_9ALTE</name>
<dbReference type="RefSeq" id="WP_105934684.1">
    <property type="nucleotide sequence ID" value="NZ_PVNP01000112.1"/>
</dbReference>
<dbReference type="Proteomes" id="UP000238949">
    <property type="component" value="Unassembled WGS sequence"/>
</dbReference>
<dbReference type="AlphaFoldDB" id="A0A2S9VAJ9"/>
<gene>
    <name evidence="1" type="ORF">C6Y40_11320</name>
</gene>
<reference evidence="2" key="1">
    <citation type="journal article" date="2020" name="Int. J. Syst. Evol. Microbiol.">
        <title>Alteromonas alba sp. nov., a marine bacterium isolated from the seawater of the West Pacific Ocean.</title>
        <authorList>
            <person name="Sun C."/>
            <person name="Wu Y.-H."/>
            <person name="Xamxidin M."/>
            <person name="Cheng H."/>
            <person name="Xu X.-W."/>
        </authorList>
    </citation>
    <scope>NUCLEOTIDE SEQUENCE [LARGE SCALE GENOMIC DNA]</scope>
    <source>
        <strain evidence="2">190</strain>
    </source>
</reference>
<keyword evidence="2" id="KW-1185">Reference proteome</keyword>
<proteinExistence type="predicted"/>
<accession>A0A2S9VAJ9</accession>
<organism evidence="1 2">
    <name type="scientific">Alteromonas alba</name>
    <dbReference type="NCBI Taxonomy" id="2079529"/>
    <lineage>
        <taxon>Bacteria</taxon>
        <taxon>Pseudomonadati</taxon>
        <taxon>Pseudomonadota</taxon>
        <taxon>Gammaproteobacteria</taxon>
        <taxon>Alteromonadales</taxon>
        <taxon>Alteromonadaceae</taxon>
        <taxon>Alteromonas/Salinimonas group</taxon>
        <taxon>Alteromonas</taxon>
    </lineage>
</organism>
<protein>
    <submittedName>
        <fullName evidence="1">Uncharacterized protein</fullName>
    </submittedName>
</protein>
<sequence>MSSSIWGAGSLEHGSNYEKKAEKAALREAEVTLKLRELTWQIFQECCFHVDADEQEIIKRLDKAFLQASMDIMSDAYGTDQPGFVQGYEYIRDVAWHKVTEREP</sequence>
<dbReference type="EMBL" id="PVNP01000112">
    <property type="protein sequence ID" value="PRO73497.1"/>
    <property type="molecule type" value="Genomic_DNA"/>
</dbReference>
<evidence type="ECO:0000313" key="2">
    <source>
        <dbReference type="Proteomes" id="UP000238949"/>
    </source>
</evidence>
<evidence type="ECO:0000313" key="1">
    <source>
        <dbReference type="EMBL" id="PRO73497.1"/>
    </source>
</evidence>